<feature type="compositionally biased region" description="Polar residues" evidence="1">
    <location>
        <begin position="44"/>
        <end position="55"/>
    </location>
</feature>
<feature type="region of interest" description="Disordered" evidence="1">
    <location>
        <begin position="23"/>
        <end position="55"/>
    </location>
</feature>
<evidence type="ECO:0000313" key="2">
    <source>
        <dbReference type="EMBL" id="SIS06957.1"/>
    </source>
</evidence>
<name>A0A1N7G310_9NOCA</name>
<evidence type="ECO:0000313" key="3">
    <source>
        <dbReference type="Proteomes" id="UP000186218"/>
    </source>
</evidence>
<accession>A0A1N7G310</accession>
<proteinExistence type="predicted"/>
<dbReference type="EMBL" id="FTNT01000007">
    <property type="protein sequence ID" value="SIS06957.1"/>
    <property type="molecule type" value="Genomic_DNA"/>
</dbReference>
<gene>
    <name evidence="2" type="ORF">SAMN05445060_2440</name>
</gene>
<reference evidence="2 3" key="1">
    <citation type="submission" date="2017-01" db="EMBL/GenBank/DDBJ databases">
        <authorList>
            <person name="Mah S.A."/>
            <person name="Swanson W.J."/>
            <person name="Moy G.W."/>
            <person name="Vacquier V.D."/>
        </authorList>
    </citation>
    <scope>NUCLEOTIDE SEQUENCE [LARGE SCALE GENOMIC DNA]</scope>
    <source>
        <strain evidence="2 3">CPCC 203464</strain>
    </source>
</reference>
<feature type="non-terminal residue" evidence="2">
    <location>
        <position position="1"/>
    </location>
</feature>
<dbReference type="STRING" id="1344003.SAMN05445060_2440"/>
<protein>
    <submittedName>
        <fullName evidence="2">Cytochrome c oxidase subunit 1</fullName>
    </submittedName>
</protein>
<dbReference type="Proteomes" id="UP000186218">
    <property type="component" value="Unassembled WGS sequence"/>
</dbReference>
<keyword evidence="3" id="KW-1185">Reference proteome</keyword>
<evidence type="ECO:0000256" key="1">
    <source>
        <dbReference type="SAM" id="MobiDB-lite"/>
    </source>
</evidence>
<sequence>RSERPAFELHYPHMIERIHAEAHVGGGTSHGARTEVEHAGGSGPLSSGVPNDQVR</sequence>
<organism evidence="2 3">
    <name type="scientific">Williamsia sterculiae</name>
    <dbReference type="NCBI Taxonomy" id="1344003"/>
    <lineage>
        <taxon>Bacteria</taxon>
        <taxon>Bacillati</taxon>
        <taxon>Actinomycetota</taxon>
        <taxon>Actinomycetes</taxon>
        <taxon>Mycobacteriales</taxon>
        <taxon>Nocardiaceae</taxon>
        <taxon>Williamsia</taxon>
    </lineage>
</organism>
<dbReference type="AlphaFoldDB" id="A0A1N7G310"/>